<organism evidence="2 3">
    <name type="scientific">Mesorhizobium plurifarium</name>
    <dbReference type="NCBI Taxonomy" id="69974"/>
    <lineage>
        <taxon>Bacteria</taxon>
        <taxon>Pseudomonadati</taxon>
        <taxon>Pseudomonadota</taxon>
        <taxon>Alphaproteobacteria</taxon>
        <taxon>Hyphomicrobiales</taxon>
        <taxon>Phyllobacteriaceae</taxon>
        <taxon>Mesorhizobium</taxon>
    </lineage>
</organism>
<protein>
    <submittedName>
        <fullName evidence="2">Uncharacterized protein</fullName>
    </submittedName>
</protein>
<evidence type="ECO:0000256" key="1">
    <source>
        <dbReference type="SAM" id="MobiDB-lite"/>
    </source>
</evidence>
<dbReference type="AlphaFoldDB" id="A0A090DPK3"/>
<proteinExistence type="predicted"/>
<dbReference type="EMBL" id="CCMZ01000020">
    <property type="protein sequence ID" value="CDX18423.1"/>
    <property type="molecule type" value="Genomic_DNA"/>
</dbReference>
<gene>
    <name evidence="2" type="ORF">MPL3356_270100</name>
</gene>
<name>A0A090DPK3_MESPL</name>
<accession>A0A090DPK3</accession>
<feature type="compositionally biased region" description="Basic residues" evidence="1">
    <location>
        <begin position="86"/>
        <end position="95"/>
    </location>
</feature>
<feature type="compositionally biased region" description="Polar residues" evidence="1">
    <location>
        <begin position="1"/>
        <end position="13"/>
    </location>
</feature>
<feature type="compositionally biased region" description="Polar residues" evidence="1">
    <location>
        <begin position="61"/>
        <end position="75"/>
    </location>
</feature>
<evidence type="ECO:0000313" key="3">
    <source>
        <dbReference type="Proteomes" id="UP000045285"/>
    </source>
</evidence>
<evidence type="ECO:0000313" key="2">
    <source>
        <dbReference type="EMBL" id="CDX18423.1"/>
    </source>
</evidence>
<keyword evidence="3" id="KW-1185">Reference proteome</keyword>
<reference evidence="3" key="1">
    <citation type="submission" date="2014-08" db="EMBL/GenBank/DDBJ databases">
        <authorList>
            <person name="Moulin L."/>
        </authorList>
    </citation>
    <scope>NUCLEOTIDE SEQUENCE [LARGE SCALE GENOMIC DNA]</scope>
</reference>
<feature type="region of interest" description="Disordered" evidence="1">
    <location>
        <begin position="1"/>
        <end position="103"/>
    </location>
</feature>
<dbReference type="Proteomes" id="UP000045285">
    <property type="component" value="Unassembled WGS sequence"/>
</dbReference>
<sequence>MQQQQTGQASVQEHLNALQPGQHRQAVPNSRLARRRTGSHGGWIEGAAQSVNLPRRRRVSTCAQSTGDLTGTRHTGSAEAGTKLPSCKRSRKRGREHPGRGAFCRLPRVGCSQAEREFDCARHK</sequence>